<dbReference type="SUPFAM" id="SSF57667">
    <property type="entry name" value="beta-beta-alpha zinc fingers"/>
    <property type="match status" value="1"/>
</dbReference>
<dbReference type="GO" id="GO:0045944">
    <property type="term" value="P:positive regulation of transcription by RNA polymerase II"/>
    <property type="evidence" value="ECO:0007669"/>
    <property type="project" value="TreeGrafter"/>
</dbReference>
<dbReference type="PANTHER" id="PTHR12958:SF3">
    <property type="entry name" value="ZINC FINGER PROTEIN USH"/>
    <property type="match status" value="1"/>
</dbReference>
<organism evidence="3 4">
    <name type="scientific">Diploscapter pachys</name>
    <dbReference type="NCBI Taxonomy" id="2018661"/>
    <lineage>
        <taxon>Eukaryota</taxon>
        <taxon>Metazoa</taxon>
        <taxon>Ecdysozoa</taxon>
        <taxon>Nematoda</taxon>
        <taxon>Chromadorea</taxon>
        <taxon>Rhabditida</taxon>
        <taxon>Rhabditina</taxon>
        <taxon>Rhabditomorpha</taxon>
        <taxon>Rhabditoidea</taxon>
        <taxon>Rhabditidae</taxon>
        <taxon>Diploscapter</taxon>
    </lineage>
</organism>
<dbReference type="InterPro" id="IPR039746">
    <property type="entry name" value="FOG"/>
</dbReference>
<dbReference type="STRING" id="2018661.A0A2A2JFL0"/>
<dbReference type="GO" id="GO:0005634">
    <property type="term" value="C:nucleus"/>
    <property type="evidence" value="ECO:0007669"/>
    <property type="project" value="TreeGrafter"/>
</dbReference>
<dbReference type="EMBL" id="LIAE01010472">
    <property type="protein sequence ID" value="PAV60359.1"/>
    <property type="molecule type" value="Genomic_DNA"/>
</dbReference>
<keyword evidence="4" id="KW-1185">Reference proteome</keyword>
<dbReference type="GO" id="GO:0030154">
    <property type="term" value="P:cell differentiation"/>
    <property type="evidence" value="ECO:0007669"/>
    <property type="project" value="TreeGrafter"/>
</dbReference>
<dbReference type="OrthoDB" id="6077919at2759"/>
<proteinExistence type="predicted"/>
<feature type="domain" description="C2H2-type" evidence="2">
    <location>
        <begin position="553"/>
        <end position="576"/>
    </location>
</feature>
<gene>
    <name evidence="3" type="ORF">WR25_07833</name>
</gene>
<evidence type="ECO:0000259" key="2">
    <source>
        <dbReference type="SMART" id="SM00355"/>
    </source>
</evidence>
<feature type="domain" description="C2H2-type" evidence="2">
    <location>
        <begin position="524"/>
        <end position="547"/>
    </location>
</feature>
<feature type="region of interest" description="Disordered" evidence="1">
    <location>
        <begin position="457"/>
        <end position="480"/>
    </location>
</feature>
<dbReference type="Proteomes" id="UP000218231">
    <property type="component" value="Unassembled WGS sequence"/>
</dbReference>
<dbReference type="GO" id="GO:0007507">
    <property type="term" value="P:heart development"/>
    <property type="evidence" value="ECO:0007669"/>
    <property type="project" value="TreeGrafter"/>
</dbReference>
<feature type="region of interest" description="Disordered" evidence="1">
    <location>
        <begin position="1"/>
        <end position="24"/>
    </location>
</feature>
<dbReference type="AlphaFoldDB" id="A0A2A2JFL0"/>
<protein>
    <recommendedName>
        <fullName evidence="2">C2H2-type domain-containing protein</fullName>
    </recommendedName>
</protein>
<evidence type="ECO:0000313" key="3">
    <source>
        <dbReference type="EMBL" id="PAV60359.1"/>
    </source>
</evidence>
<dbReference type="InterPro" id="IPR036236">
    <property type="entry name" value="Znf_C2H2_sf"/>
</dbReference>
<reference evidence="3 4" key="1">
    <citation type="journal article" date="2017" name="Curr. Biol.">
        <title>Genome architecture and evolution of a unichromosomal asexual nematode.</title>
        <authorList>
            <person name="Fradin H."/>
            <person name="Zegar C."/>
            <person name="Gutwein M."/>
            <person name="Lucas J."/>
            <person name="Kovtun M."/>
            <person name="Corcoran D."/>
            <person name="Baugh L.R."/>
            <person name="Kiontke K."/>
            <person name="Gunsalus K."/>
            <person name="Fitch D.H."/>
            <person name="Piano F."/>
        </authorList>
    </citation>
    <scope>NUCLEOTIDE SEQUENCE [LARGE SCALE GENOMIC DNA]</scope>
    <source>
        <strain evidence="3">PF1309</strain>
    </source>
</reference>
<accession>A0A2A2JFL0</accession>
<dbReference type="GO" id="GO:0061629">
    <property type="term" value="F:RNA polymerase II-specific DNA-binding transcription factor binding"/>
    <property type="evidence" value="ECO:0007669"/>
    <property type="project" value="InterPro"/>
</dbReference>
<evidence type="ECO:0000313" key="4">
    <source>
        <dbReference type="Proteomes" id="UP000218231"/>
    </source>
</evidence>
<feature type="compositionally biased region" description="Polar residues" evidence="1">
    <location>
        <begin position="464"/>
        <end position="478"/>
    </location>
</feature>
<dbReference type="InterPro" id="IPR013087">
    <property type="entry name" value="Znf_C2H2_type"/>
</dbReference>
<dbReference type="GO" id="GO:0000122">
    <property type="term" value="P:negative regulation of transcription by RNA polymerase II"/>
    <property type="evidence" value="ECO:0007669"/>
    <property type="project" value="TreeGrafter"/>
</dbReference>
<feature type="domain" description="C2H2-type" evidence="2">
    <location>
        <begin position="211"/>
        <end position="232"/>
    </location>
</feature>
<dbReference type="Gene3D" id="3.30.160.60">
    <property type="entry name" value="Classic Zinc Finger"/>
    <property type="match status" value="1"/>
</dbReference>
<comment type="caution">
    <text evidence="3">The sequence shown here is derived from an EMBL/GenBank/DDBJ whole genome shotgun (WGS) entry which is preliminary data.</text>
</comment>
<feature type="compositionally biased region" description="Polar residues" evidence="1">
    <location>
        <begin position="1"/>
        <end position="14"/>
    </location>
</feature>
<evidence type="ECO:0000256" key="1">
    <source>
        <dbReference type="SAM" id="MobiDB-lite"/>
    </source>
</evidence>
<dbReference type="SMART" id="SM00355">
    <property type="entry name" value="ZnF_C2H2"/>
    <property type="match status" value="3"/>
</dbReference>
<dbReference type="PANTHER" id="PTHR12958">
    <property type="entry name" value="FRIEND OF GATA2-RELATED"/>
    <property type="match status" value="1"/>
</dbReference>
<sequence length="610" mass="66691">MEASSSQNGDTTVGESAGPSDPFPFAQILITEDDMDTEDMQQRLNRVLQTALRSLDTRIKSEVDEENVIEMLAGETKGPFPVKRAQEASSEGENQITLTDQTGRIHTFDVDSVDPIIKRIRPCGSALNANCVILSKEIASTNLIHLLITKDVSYGEDLLATFISMDAPDGSLACSPAATPNSTSPVAKQPLDIIAETLGIKPAAAISEKRFLCTRCNVAKFSSFENLQTHQRLYCRREENGAPRPNSSVFLFGPPSTSSDVTPLIQQPLPSNLMLPPLPQQPNVIMLPLAYHDQPQEDLIKALGPPQTIIPVAIARPSAPHPILPVHPLSAPTTNSLILNKSICNTINIPKDLRFNVGEFNVTVPMLNLDIGVMNGLKRVAPKLPGNGVQIGAPPAKINPAVKQIPLLNQVPVSVSLIGSLSDKARMSPLDLSKRKDEKEGGLEEKDKDKLETLPLFIKKDTESPQPSTSGAHKNSPSDVEKPFVCSCGIAFSVDATLKAHQQFYCKNVERPDDGKEPVRKVPSRCSQCDFEPSSLSQLSNHIRNAHHDVQAYLCKLCGYKGYSLRGIRHHMRSSHPHLEEVKFDSILNTEVVQVKSERKSSGHEEEEPK</sequence>
<name>A0A2A2JFL0_9BILA</name>